<comment type="caution">
    <text evidence="1">The sequence shown here is derived from an EMBL/GenBank/DDBJ whole genome shotgun (WGS) entry which is preliminary data.</text>
</comment>
<accession>X0YBE7</accession>
<dbReference type="AlphaFoldDB" id="X0YBE7"/>
<dbReference type="InterPro" id="IPR010994">
    <property type="entry name" value="RuvA_2-like"/>
</dbReference>
<gene>
    <name evidence="1" type="ORF">S01H1_81901</name>
</gene>
<sequence length="202" mass="22478">ENDRSEWKIPGRININTAPWYVIAQLPWMTEPIAQAIVAYRDKLTIPVYYRDPDPPDPPTGRYNAIIADPCNSHFAANFPPGAVREDPGFASIGELNFVIAGTIAGDNAYRIQRNEPDGIDHPGFPDLTTDRLRPGDGVVDDFEERDIIFSRISNLVTVRSDVFTAYILIRIGTDGPQKRVIAILDRSDVYSGKGKVRLVAL</sequence>
<organism evidence="1">
    <name type="scientific">marine sediment metagenome</name>
    <dbReference type="NCBI Taxonomy" id="412755"/>
    <lineage>
        <taxon>unclassified sequences</taxon>
        <taxon>metagenomes</taxon>
        <taxon>ecological metagenomes</taxon>
    </lineage>
</organism>
<dbReference type="EMBL" id="BARS01055473">
    <property type="protein sequence ID" value="GAG46023.1"/>
    <property type="molecule type" value="Genomic_DNA"/>
</dbReference>
<proteinExistence type="predicted"/>
<protein>
    <submittedName>
        <fullName evidence="1">Uncharacterized protein</fullName>
    </submittedName>
</protein>
<reference evidence="1" key="1">
    <citation type="journal article" date="2014" name="Front. Microbiol.">
        <title>High frequency of phylogenetically diverse reductive dehalogenase-homologous genes in deep subseafloor sedimentary metagenomes.</title>
        <authorList>
            <person name="Kawai M."/>
            <person name="Futagami T."/>
            <person name="Toyoda A."/>
            <person name="Takaki Y."/>
            <person name="Nishi S."/>
            <person name="Hori S."/>
            <person name="Arai W."/>
            <person name="Tsubouchi T."/>
            <person name="Morono Y."/>
            <person name="Uchiyama I."/>
            <person name="Ito T."/>
            <person name="Fujiyama A."/>
            <person name="Inagaki F."/>
            <person name="Takami H."/>
        </authorList>
    </citation>
    <scope>NUCLEOTIDE SEQUENCE</scope>
    <source>
        <strain evidence="1">Expedition CK06-06</strain>
    </source>
</reference>
<dbReference type="SUPFAM" id="SSF47781">
    <property type="entry name" value="RuvA domain 2-like"/>
    <property type="match status" value="1"/>
</dbReference>
<feature type="non-terminal residue" evidence="1">
    <location>
        <position position="202"/>
    </location>
</feature>
<feature type="non-terminal residue" evidence="1">
    <location>
        <position position="1"/>
    </location>
</feature>
<name>X0YBE7_9ZZZZ</name>
<evidence type="ECO:0000313" key="1">
    <source>
        <dbReference type="EMBL" id="GAG46023.1"/>
    </source>
</evidence>